<protein>
    <submittedName>
        <fullName evidence="1">Uncharacterized protein</fullName>
    </submittedName>
</protein>
<dbReference type="EMBL" id="DS028096">
    <property type="protein sequence ID" value="KMP06475.1"/>
    <property type="molecule type" value="Genomic_DNA"/>
</dbReference>
<sequence length="62" mass="6660">MTKPVAPSVPMDTATCRVTALRLLSQPTNKDLGECGSSGTKACMRLVKGHQVRYKRVVSGNL</sequence>
<name>A0A0J6YFM2_COCIT</name>
<gene>
    <name evidence="1" type="ORF">CIRG_06156</name>
</gene>
<accession>A0A0J6YFM2</accession>
<proteinExistence type="predicted"/>
<evidence type="ECO:0000313" key="1">
    <source>
        <dbReference type="EMBL" id="KMP06475.1"/>
    </source>
</evidence>
<dbReference type="AlphaFoldDB" id="A0A0J6YFM2"/>
<organism evidence="1 2">
    <name type="scientific">Coccidioides immitis RMSCC 2394</name>
    <dbReference type="NCBI Taxonomy" id="404692"/>
    <lineage>
        <taxon>Eukaryota</taxon>
        <taxon>Fungi</taxon>
        <taxon>Dikarya</taxon>
        <taxon>Ascomycota</taxon>
        <taxon>Pezizomycotina</taxon>
        <taxon>Eurotiomycetes</taxon>
        <taxon>Eurotiomycetidae</taxon>
        <taxon>Onygenales</taxon>
        <taxon>Onygenaceae</taxon>
        <taxon>Coccidioides</taxon>
    </lineage>
</organism>
<reference evidence="2" key="1">
    <citation type="journal article" date="2010" name="Genome Res.">
        <title>Population genomic sequencing of Coccidioides fungi reveals recent hybridization and transposon control.</title>
        <authorList>
            <person name="Neafsey D.E."/>
            <person name="Barker B.M."/>
            <person name="Sharpton T.J."/>
            <person name="Stajich J.E."/>
            <person name="Park D.J."/>
            <person name="Whiston E."/>
            <person name="Hung C.-Y."/>
            <person name="McMahan C."/>
            <person name="White J."/>
            <person name="Sykes S."/>
            <person name="Heiman D."/>
            <person name="Young S."/>
            <person name="Zeng Q."/>
            <person name="Abouelleil A."/>
            <person name="Aftuck L."/>
            <person name="Bessette D."/>
            <person name="Brown A."/>
            <person name="FitzGerald M."/>
            <person name="Lui A."/>
            <person name="Macdonald J.P."/>
            <person name="Priest M."/>
            <person name="Orbach M.J."/>
            <person name="Galgiani J.N."/>
            <person name="Kirkland T.N."/>
            <person name="Cole G.T."/>
            <person name="Birren B.W."/>
            <person name="Henn M.R."/>
            <person name="Taylor J.W."/>
            <person name="Rounsley S.D."/>
        </authorList>
    </citation>
    <scope>NUCLEOTIDE SEQUENCE [LARGE SCALE GENOMIC DNA]</scope>
    <source>
        <strain evidence="2">RMSCC 2394</strain>
    </source>
</reference>
<dbReference type="Proteomes" id="UP000054565">
    <property type="component" value="Unassembled WGS sequence"/>
</dbReference>
<evidence type="ECO:0000313" key="2">
    <source>
        <dbReference type="Proteomes" id="UP000054565"/>
    </source>
</evidence>